<protein>
    <submittedName>
        <fullName evidence="2">Uncharacterized protein</fullName>
    </submittedName>
</protein>
<evidence type="ECO:0000256" key="1">
    <source>
        <dbReference type="SAM" id="MobiDB-lite"/>
    </source>
</evidence>
<accession>A0ABD3WLM2</accession>
<gene>
    <name evidence="2" type="ORF">ACJMK2_037194</name>
</gene>
<comment type="caution">
    <text evidence="2">The sequence shown here is derived from an EMBL/GenBank/DDBJ whole genome shotgun (WGS) entry which is preliminary data.</text>
</comment>
<proteinExistence type="predicted"/>
<dbReference type="Proteomes" id="UP001634394">
    <property type="component" value="Unassembled WGS sequence"/>
</dbReference>
<feature type="region of interest" description="Disordered" evidence="1">
    <location>
        <begin position="105"/>
        <end position="178"/>
    </location>
</feature>
<evidence type="ECO:0000313" key="2">
    <source>
        <dbReference type="EMBL" id="KAL3874143.1"/>
    </source>
</evidence>
<dbReference type="EMBL" id="JBJQND010000006">
    <property type="protein sequence ID" value="KAL3874143.1"/>
    <property type="molecule type" value="Genomic_DNA"/>
</dbReference>
<organism evidence="2 3">
    <name type="scientific">Sinanodonta woodiana</name>
    <name type="common">Chinese pond mussel</name>
    <name type="synonym">Anodonta woodiana</name>
    <dbReference type="NCBI Taxonomy" id="1069815"/>
    <lineage>
        <taxon>Eukaryota</taxon>
        <taxon>Metazoa</taxon>
        <taxon>Spiralia</taxon>
        <taxon>Lophotrochozoa</taxon>
        <taxon>Mollusca</taxon>
        <taxon>Bivalvia</taxon>
        <taxon>Autobranchia</taxon>
        <taxon>Heteroconchia</taxon>
        <taxon>Palaeoheterodonta</taxon>
        <taxon>Unionida</taxon>
        <taxon>Unionoidea</taxon>
        <taxon>Unionidae</taxon>
        <taxon>Unioninae</taxon>
        <taxon>Sinanodonta</taxon>
    </lineage>
</organism>
<reference evidence="2 3" key="1">
    <citation type="submission" date="2024-11" db="EMBL/GenBank/DDBJ databases">
        <title>Chromosome-level genome assembly of the freshwater bivalve Anodonta woodiana.</title>
        <authorList>
            <person name="Chen X."/>
        </authorList>
    </citation>
    <scope>NUCLEOTIDE SEQUENCE [LARGE SCALE GENOMIC DNA]</scope>
    <source>
        <strain evidence="2">MN2024</strain>
        <tissue evidence="2">Gills</tissue>
    </source>
</reference>
<keyword evidence="3" id="KW-1185">Reference proteome</keyword>
<evidence type="ECO:0000313" key="3">
    <source>
        <dbReference type="Proteomes" id="UP001634394"/>
    </source>
</evidence>
<sequence length="194" mass="21893">MANRHIFFADYDEFNDSYNHNYSPRMQIPGDYFHGTYSRYELENARSSLVTNVLGATGGIWFQLKYKLGMCEGVGCIREAVHQCMFDMHSSEWCHSPLNDTTMTLPPFRRNSNESTSSHHKPTDTGSGSSHGISPANNNSMIVIPDSDEDSNELNAGSPKDLIISDQQQKRQKEIVIDSDSETEYPNLGLLYKT</sequence>
<feature type="compositionally biased region" description="Polar residues" evidence="1">
    <location>
        <begin position="124"/>
        <end position="141"/>
    </location>
</feature>
<name>A0ABD3WLM2_SINWO</name>
<dbReference type="AlphaFoldDB" id="A0ABD3WLM2"/>